<proteinExistence type="predicted"/>
<evidence type="ECO:0000313" key="2">
    <source>
        <dbReference type="EMBL" id="CAA9563724.1"/>
    </source>
</evidence>
<feature type="transmembrane region" description="Helical" evidence="1">
    <location>
        <begin position="64"/>
        <end position="81"/>
    </location>
</feature>
<dbReference type="AlphaFoldDB" id="A0A6J4UYM6"/>
<evidence type="ECO:0008006" key="3">
    <source>
        <dbReference type="Google" id="ProtNLM"/>
    </source>
</evidence>
<keyword evidence="1" id="KW-1133">Transmembrane helix</keyword>
<protein>
    <recommendedName>
        <fullName evidence="3">DUF2085 domain-containing protein</fullName>
    </recommendedName>
</protein>
<keyword evidence="1" id="KW-0472">Membrane</keyword>
<keyword evidence="1" id="KW-0812">Transmembrane</keyword>
<sequence length="265" mass="28562">MIREMITSYWLWFGIIITGALIFTAYPGGYASTSHHLLHGLCAQTPSHTLLIGNKPLPFDARMTGIYGGLLVGMATIVIRGKLFHYGSPSRPVIVGLATCVIAMAIDGTNSLLHDLALWHPYPPANILRVITGYLAGIALSVMLTWLLASSVWNLGRPGHGVGSIPELLVPVLFLVPYVGLLLAAPAVMHFPLSIALVTSAWITVSIIMLVIVLLVFRLDEQVRTVRHLHVPGAVAALLGVGVMLALAGLRFWMEQTFGISNAMM</sequence>
<accession>A0A6J4UYM6</accession>
<feature type="transmembrane region" description="Helical" evidence="1">
    <location>
        <begin position="168"/>
        <end position="189"/>
    </location>
</feature>
<feature type="transmembrane region" description="Helical" evidence="1">
    <location>
        <begin position="195"/>
        <end position="217"/>
    </location>
</feature>
<gene>
    <name evidence="2" type="ORF">AVDCRST_MAG43-2141</name>
</gene>
<feature type="transmembrane region" description="Helical" evidence="1">
    <location>
        <begin position="133"/>
        <end position="156"/>
    </location>
</feature>
<evidence type="ECO:0000256" key="1">
    <source>
        <dbReference type="SAM" id="Phobius"/>
    </source>
</evidence>
<feature type="transmembrane region" description="Helical" evidence="1">
    <location>
        <begin position="9"/>
        <end position="28"/>
    </location>
</feature>
<name>A0A6J4UYM6_9BACT</name>
<dbReference type="Pfam" id="PF09858">
    <property type="entry name" value="DUF2085"/>
    <property type="match status" value="1"/>
</dbReference>
<dbReference type="InterPro" id="IPR019206">
    <property type="entry name" value="DUF2085_TM"/>
</dbReference>
<feature type="transmembrane region" description="Helical" evidence="1">
    <location>
        <begin position="229"/>
        <end position="254"/>
    </location>
</feature>
<organism evidence="2">
    <name type="scientific">uncultured Thermomicrobiales bacterium</name>
    <dbReference type="NCBI Taxonomy" id="1645740"/>
    <lineage>
        <taxon>Bacteria</taxon>
        <taxon>Pseudomonadati</taxon>
        <taxon>Thermomicrobiota</taxon>
        <taxon>Thermomicrobia</taxon>
        <taxon>Thermomicrobiales</taxon>
        <taxon>environmental samples</taxon>
    </lineage>
</organism>
<feature type="transmembrane region" description="Helical" evidence="1">
    <location>
        <begin position="93"/>
        <end position="113"/>
    </location>
</feature>
<dbReference type="EMBL" id="CADCWI010000108">
    <property type="protein sequence ID" value="CAA9563724.1"/>
    <property type="molecule type" value="Genomic_DNA"/>
</dbReference>
<reference evidence="2" key="1">
    <citation type="submission" date="2020-02" db="EMBL/GenBank/DDBJ databases">
        <authorList>
            <person name="Meier V. D."/>
        </authorList>
    </citation>
    <scope>NUCLEOTIDE SEQUENCE</scope>
    <source>
        <strain evidence="2">AVDCRST_MAG43</strain>
    </source>
</reference>